<dbReference type="GO" id="GO:0003677">
    <property type="term" value="F:DNA binding"/>
    <property type="evidence" value="ECO:0007669"/>
    <property type="project" value="UniProtKB-KW"/>
</dbReference>
<comment type="similarity">
    <text evidence="2 13">Belongs to the helicase family. RecQ subfamily.</text>
</comment>
<keyword evidence="8" id="KW-0238">DNA-binding</keyword>
<evidence type="ECO:0000256" key="9">
    <source>
        <dbReference type="ARBA" id="ARBA00023235"/>
    </source>
</evidence>
<dbReference type="GO" id="GO:0016887">
    <property type="term" value="F:ATP hydrolysis activity"/>
    <property type="evidence" value="ECO:0007669"/>
    <property type="project" value="RHEA"/>
</dbReference>
<keyword evidence="9" id="KW-0413">Isomerase</keyword>
<dbReference type="GO" id="GO:0005737">
    <property type="term" value="C:cytoplasm"/>
    <property type="evidence" value="ECO:0007669"/>
    <property type="project" value="TreeGrafter"/>
</dbReference>
<evidence type="ECO:0000256" key="5">
    <source>
        <dbReference type="ARBA" id="ARBA00022801"/>
    </source>
</evidence>
<feature type="domain" description="Helicase C-terminal" evidence="15">
    <location>
        <begin position="426"/>
        <end position="575"/>
    </location>
</feature>
<keyword evidence="3" id="KW-0479">Metal-binding</keyword>
<evidence type="ECO:0000256" key="4">
    <source>
        <dbReference type="ARBA" id="ARBA00022741"/>
    </source>
</evidence>
<dbReference type="GO" id="GO:0043138">
    <property type="term" value="F:3'-5' DNA helicase activity"/>
    <property type="evidence" value="ECO:0007669"/>
    <property type="project" value="UniProtKB-EC"/>
</dbReference>
<dbReference type="SMART" id="SM00490">
    <property type="entry name" value="HELICc"/>
    <property type="match status" value="1"/>
</dbReference>
<keyword evidence="10 13" id="KW-0539">Nucleus</keyword>
<dbReference type="FunFam" id="3.40.50.300:FF:000444">
    <property type="entry name" value="ATP-dependent DNA helicase"/>
    <property type="match status" value="1"/>
</dbReference>
<dbReference type="PROSITE" id="PS00690">
    <property type="entry name" value="DEAH_ATP_HELICASE"/>
    <property type="match status" value="1"/>
</dbReference>
<dbReference type="PROSITE" id="PS51192">
    <property type="entry name" value="HELICASE_ATP_BIND_1"/>
    <property type="match status" value="1"/>
</dbReference>
<evidence type="ECO:0000256" key="13">
    <source>
        <dbReference type="RuleBase" id="RU364117"/>
    </source>
</evidence>
<dbReference type="InterPro" id="IPR014001">
    <property type="entry name" value="Helicase_ATP-bd"/>
</dbReference>
<dbReference type="FunFam" id="3.40.50.300:FF:001421">
    <property type="entry name" value="ATP-dependent DNA helicase"/>
    <property type="match status" value="1"/>
</dbReference>
<dbReference type="OrthoDB" id="10261556at2759"/>
<dbReference type="GO" id="GO:0000724">
    <property type="term" value="P:double-strand break repair via homologous recombination"/>
    <property type="evidence" value="ECO:0007669"/>
    <property type="project" value="TreeGrafter"/>
</dbReference>
<evidence type="ECO:0000256" key="7">
    <source>
        <dbReference type="ARBA" id="ARBA00022840"/>
    </source>
</evidence>
<dbReference type="PANTHER" id="PTHR13710:SF153">
    <property type="entry name" value="RECQ-LIKE DNA HELICASE BLM"/>
    <property type="match status" value="1"/>
</dbReference>
<dbReference type="EC" id="5.6.2.4" evidence="13"/>
<sequence length="617" mass="70031">MEKKKMEMEKSRLINLALEFGFDKESARICLDRLVHLYGDDGRDFITVEHCGDDFLASLAETMQDSEDWDDIQELETEACGTLADMFSQDSMKHNETDDDDSVKEPYVHVLDDSPEVQKHKNFIQLSEDDDLDFDIPNKKDIKSTYSSSRSKIPHFDESTSKTKDGKIKTTQTSVLSFFGKKTDPDMVSSNGNGTLSYEELKSLDDLELANVVIFGNKTFRPLQHQACKAFVEKRDCFILMPTGGGKSLCYQLPATMQPGVTIVISPLLSLIQDQIITLNLKYGVPSTFLNSQQTTSQASVVLQELRRDKPSCKLLYVTPERIAGNLSFQDTLKSLHRKGQLAGFVVDEAHCVSQWGHDFRPDYRVLGCLKQNFPNVPVMALTATATEAVRKDVLKALRIPHALVLETSFDRPNLKYEVLEKSKEPLKQLGKLLADRFKDSSGIVYCLSKNECAEVSKFLNEKCKIKTVYYHAGLSARQRMTVQQKWHTGEVHVVCATIAFGMGIDKPDVRFVIHNTLSKSIESYYQESGRAGRDNLPSECLALYQKKDFSRIVCMLRSGRGKKESFKLAMDQARKMKEYCEQKDTCRRQMLLEHFGESFDRRMCKNGSNPCDNCRK</sequence>
<reference evidence="16 17" key="1">
    <citation type="journal article" date="2018" name="Mol. Plant">
        <title>The genome of Artemisia annua provides insight into the evolution of Asteraceae family and artemisinin biosynthesis.</title>
        <authorList>
            <person name="Shen Q."/>
            <person name="Zhang L."/>
            <person name="Liao Z."/>
            <person name="Wang S."/>
            <person name="Yan T."/>
            <person name="Shi P."/>
            <person name="Liu M."/>
            <person name="Fu X."/>
            <person name="Pan Q."/>
            <person name="Wang Y."/>
            <person name="Lv Z."/>
            <person name="Lu X."/>
            <person name="Zhang F."/>
            <person name="Jiang W."/>
            <person name="Ma Y."/>
            <person name="Chen M."/>
            <person name="Hao X."/>
            <person name="Li L."/>
            <person name="Tang Y."/>
            <person name="Lv G."/>
            <person name="Zhou Y."/>
            <person name="Sun X."/>
            <person name="Brodelius P.E."/>
            <person name="Rose J.K.C."/>
            <person name="Tang K."/>
        </authorList>
    </citation>
    <scope>NUCLEOTIDE SEQUENCE [LARGE SCALE GENOMIC DNA]</scope>
    <source>
        <strain evidence="17">cv. Huhao1</strain>
        <tissue evidence="16">Leaf</tissue>
    </source>
</reference>
<dbReference type="SMART" id="SM00487">
    <property type="entry name" value="DEXDc"/>
    <property type="match status" value="1"/>
</dbReference>
<dbReference type="InterPro" id="IPR002464">
    <property type="entry name" value="DNA/RNA_helicase_DEAH_CS"/>
</dbReference>
<evidence type="ECO:0000259" key="15">
    <source>
        <dbReference type="PROSITE" id="PS51194"/>
    </source>
</evidence>
<accession>A0A2U1M3E2</accession>
<dbReference type="EMBL" id="PKPP01006678">
    <property type="protein sequence ID" value="PWA55734.1"/>
    <property type="molecule type" value="Genomic_DNA"/>
</dbReference>
<name>A0A2U1M3E2_ARTAN</name>
<proteinExistence type="inferred from homology"/>
<dbReference type="InterPro" id="IPR011545">
    <property type="entry name" value="DEAD/DEAH_box_helicase_dom"/>
</dbReference>
<dbReference type="GO" id="GO:0009378">
    <property type="term" value="F:four-way junction helicase activity"/>
    <property type="evidence" value="ECO:0007669"/>
    <property type="project" value="TreeGrafter"/>
</dbReference>
<evidence type="ECO:0000256" key="11">
    <source>
        <dbReference type="ARBA" id="ARBA00034617"/>
    </source>
</evidence>
<dbReference type="Gene3D" id="3.40.50.300">
    <property type="entry name" value="P-loop containing nucleotide triphosphate hydrolases"/>
    <property type="match status" value="2"/>
</dbReference>
<dbReference type="CDD" id="cd18794">
    <property type="entry name" value="SF2_C_RecQ"/>
    <property type="match status" value="1"/>
</dbReference>
<dbReference type="PANTHER" id="PTHR13710">
    <property type="entry name" value="DNA HELICASE RECQ FAMILY MEMBER"/>
    <property type="match status" value="1"/>
</dbReference>
<comment type="catalytic activity">
    <reaction evidence="12 13">
        <text>ATP + H2O = ADP + phosphate + H(+)</text>
        <dbReference type="Rhea" id="RHEA:13065"/>
        <dbReference type="ChEBI" id="CHEBI:15377"/>
        <dbReference type="ChEBI" id="CHEBI:15378"/>
        <dbReference type="ChEBI" id="CHEBI:30616"/>
        <dbReference type="ChEBI" id="CHEBI:43474"/>
        <dbReference type="ChEBI" id="CHEBI:456216"/>
    </reaction>
</comment>
<dbReference type="GO" id="GO:0046872">
    <property type="term" value="F:metal ion binding"/>
    <property type="evidence" value="ECO:0007669"/>
    <property type="project" value="UniProtKB-KW"/>
</dbReference>
<evidence type="ECO:0000256" key="10">
    <source>
        <dbReference type="ARBA" id="ARBA00023242"/>
    </source>
</evidence>
<keyword evidence="17" id="KW-1185">Reference proteome</keyword>
<keyword evidence="4 13" id="KW-0547">Nucleotide-binding</keyword>
<feature type="domain" description="Helicase ATP-binding" evidence="14">
    <location>
        <begin position="228"/>
        <end position="404"/>
    </location>
</feature>
<organism evidence="16 17">
    <name type="scientific">Artemisia annua</name>
    <name type="common">Sweet wormwood</name>
    <dbReference type="NCBI Taxonomy" id="35608"/>
    <lineage>
        <taxon>Eukaryota</taxon>
        <taxon>Viridiplantae</taxon>
        <taxon>Streptophyta</taxon>
        <taxon>Embryophyta</taxon>
        <taxon>Tracheophyta</taxon>
        <taxon>Spermatophyta</taxon>
        <taxon>Magnoliopsida</taxon>
        <taxon>eudicotyledons</taxon>
        <taxon>Gunneridae</taxon>
        <taxon>Pentapetalae</taxon>
        <taxon>asterids</taxon>
        <taxon>campanulids</taxon>
        <taxon>Asterales</taxon>
        <taxon>Asteraceae</taxon>
        <taxon>Asteroideae</taxon>
        <taxon>Anthemideae</taxon>
        <taxon>Artemisiinae</taxon>
        <taxon>Artemisia</taxon>
    </lineage>
</organism>
<evidence type="ECO:0000256" key="3">
    <source>
        <dbReference type="ARBA" id="ARBA00022723"/>
    </source>
</evidence>
<dbReference type="GO" id="GO:0005694">
    <property type="term" value="C:chromosome"/>
    <property type="evidence" value="ECO:0007669"/>
    <property type="project" value="TreeGrafter"/>
</dbReference>
<dbReference type="GO" id="GO:0005524">
    <property type="term" value="F:ATP binding"/>
    <property type="evidence" value="ECO:0007669"/>
    <property type="project" value="UniProtKB-KW"/>
</dbReference>
<keyword evidence="6 13" id="KW-0347">Helicase</keyword>
<dbReference type="InterPro" id="IPR027417">
    <property type="entry name" value="P-loop_NTPase"/>
</dbReference>
<dbReference type="GO" id="GO:0005634">
    <property type="term" value="C:nucleus"/>
    <property type="evidence" value="ECO:0007669"/>
    <property type="project" value="UniProtKB-SubCell"/>
</dbReference>
<dbReference type="InterPro" id="IPR004589">
    <property type="entry name" value="DNA_helicase_ATP-dep_RecQ"/>
</dbReference>
<evidence type="ECO:0000256" key="2">
    <source>
        <dbReference type="ARBA" id="ARBA00005446"/>
    </source>
</evidence>
<evidence type="ECO:0000256" key="6">
    <source>
        <dbReference type="ARBA" id="ARBA00022806"/>
    </source>
</evidence>
<evidence type="ECO:0000313" key="16">
    <source>
        <dbReference type="EMBL" id="PWA55734.1"/>
    </source>
</evidence>
<comment type="caution">
    <text evidence="16">The sequence shown here is derived from an EMBL/GenBank/DDBJ whole genome shotgun (WGS) entry which is preliminary data.</text>
</comment>
<dbReference type="PROSITE" id="PS51194">
    <property type="entry name" value="HELICASE_CTER"/>
    <property type="match status" value="1"/>
</dbReference>
<keyword evidence="7 13" id="KW-0067">ATP-binding</keyword>
<dbReference type="STRING" id="35608.A0A2U1M3E2"/>
<gene>
    <name evidence="16" type="ORF">CTI12_AA423500</name>
</gene>
<dbReference type="InterPro" id="IPR032284">
    <property type="entry name" value="RecQ_Zn-bd"/>
</dbReference>
<protein>
    <recommendedName>
        <fullName evidence="13">ATP-dependent DNA helicase</fullName>
        <ecNumber evidence="13">5.6.2.4</ecNumber>
    </recommendedName>
</protein>
<dbReference type="SUPFAM" id="SSF52540">
    <property type="entry name" value="P-loop containing nucleoside triphosphate hydrolases"/>
    <property type="match status" value="1"/>
</dbReference>
<keyword evidence="5 13" id="KW-0378">Hydrolase</keyword>
<dbReference type="Pfam" id="PF16124">
    <property type="entry name" value="RecQ_Zn_bind"/>
    <property type="match status" value="1"/>
</dbReference>
<dbReference type="CDD" id="cd17920">
    <property type="entry name" value="DEXHc_RecQ"/>
    <property type="match status" value="1"/>
</dbReference>
<comment type="subcellular location">
    <subcellularLocation>
        <location evidence="1 13">Nucleus</location>
    </subcellularLocation>
</comment>
<dbReference type="NCBIfam" id="TIGR00614">
    <property type="entry name" value="recQ_fam"/>
    <property type="match status" value="1"/>
</dbReference>
<dbReference type="Pfam" id="PF00270">
    <property type="entry name" value="DEAD"/>
    <property type="match status" value="1"/>
</dbReference>
<dbReference type="Pfam" id="PF00271">
    <property type="entry name" value="Helicase_C"/>
    <property type="match status" value="1"/>
</dbReference>
<evidence type="ECO:0000313" key="17">
    <source>
        <dbReference type="Proteomes" id="UP000245207"/>
    </source>
</evidence>
<evidence type="ECO:0000259" key="14">
    <source>
        <dbReference type="PROSITE" id="PS51192"/>
    </source>
</evidence>
<evidence type="ECO:0000256" key="1">
    <source>
        <dbReference type="ARBA" id="ARBA00004123"/>
    </source>
</evidence>
<dbReference type="Proteomes" id="UP000245207">
    <property type="component" value="Unassembled WGS sequence"/>
</dbReference>
<comment type="catalytic activity">
    <reaction evidence="11 13">
        <text>Couples ATP hydrolysis with the unwinding of duplex DNA by translocating in the 3'-5' direction.</text>
        <dbReference type="EC" id="5.6.2.4"/>
    </reaction>
</comment>
<dbReference type="AlphaFoldDB" id="A0A2U1M3E2"/>
<evidence type="ECO:0000256" key="12">
    <source>
        <dbReference type="ARBA" id="ARBA00049360"/>
    </source>
</evidence>
<dbReference type="InterPro" id="IPR001650">
    <property type="entry name" value="Helicase_C-like"/>
</dbReference>
<evidence type="ECO:0000256" key="8">
    <source>
        <dbReference type="ARBA" id="ARBA00023125"/>
    </source>
</evidence>